<feature type="domain" description="BZIP" evidence="8">
    <location>
        <begin position="128"/>
        <end position="173"/>
    </location>
</feature>
<accession>A0A8D7FAC2</accession>
<dbReference type="AlphaFoldDB" id="A0A8D7FAC2"/>
<evidence type="ECO:0000256" key="4">
    <source>
        <dbReference type="ARBA" id="ARBA00023125"/>
    </source>
</evidence>
<dbReference type="GO" id="GO:0003677">
    <property type="term" value="F:DNA binding"/>
    <property type="evidence" value="ECO:0007669"/>
    <property type="project" value="UniProtKB-KW"/>
</dbReference>
<dbReference type="PANTHER" id="PTHR22952:SF385">
    <property type="entry name" value="ABSCISIC ACID-INSENSITIVE 5-LIKE PROTEIN 2"/>
    <property type="match status" value="1"/>
</dbReference>
<organism evidence="9">
    <name type="scientific">Musa acuminata subsp. malaccensis</name>
    <name type="common">Wild banana</name>
    <name type="synonym">Musa malaccensis</name>
    <dbReference type="NCBI Taxonomy" id="214687"/>
    <lineage>
        <taxon>Eukaryota</taxon>
        <taxon>Viridiplantae</taxon>
        <taxon>Streptophyta</taxon>
        <taxon>Embryophyta</taxon>
        <taxon>Tracheophyta</taxon>
        <taxon>Spermatophyta</taxon>
        <taxon>Magnoliopsida</taxon>
        <taxon>Liliopsida</taxon>
        <taxon>Zingiberales</taxon>
        <taxon>Musaceae</taxon>
        <taxon>Musa</taxon>
    </lineage>
</organism>
<evidence type="ECO:0000256" key="3">
    <source>
        <dbReference type="ARBA" id="ARBA00023015"/>
    </source>
</evidence>
<dbReference type="PRINTS" id="PR00041">
    <property type="entry name" value="LEUZIPPRCREB"/>
</dbReference>
<evidence type="ECO:0000256" key="6">
    <source>
        <dbReference type="ARBA" id="ARBA00023242"/>
    </source>
</evidence>
<evidence type="ECO:0000256" key="1">
    <source>
        <dbReference type="ARBA" id="ARBA00004123"/>
    </source>
</evidence>
<dbReference type="EMBL" id="HG996471">
    <property type="protein sequence ID" value="CAG1846552.1"/>
    <property type="molecule type" value="Genomic_DNA"/>
</dbReference>
<dbReference type="InterPro" id="IPR043452">
    <property type="entry name" value="BZIP46-like"/>
</dbReference>
<keyword evidence="6" id="KW-0539">Nucleus</keyword>
<comment type="subcellular location">
    <subcellularLocation>
        <location evidence="1">Nucleus</location>
    </subcellularLocation>
</comment>
<evidence type="ECO:0000256" key="7">
    <source>
        <dbReference type="SAM" id="MobiDB-lite"/>
    </source>
</evidence>
<evidence type="ECO:0000256" key="2">
    <source>
        <dbReference type="ARBA" id="ARBA00022682"/>
    </source>
</evidence>
<dbReference type="SMR" id="A0A8D7FAC2"/>
<feature type="region of interest" description="Disordered" evidence="7">
    <location>
        <begin position="173"/>
        <end position="199"/>
    </location>
</feature>
<evidence type="ECO:0000256" key="5">
    <source>
        <dbReference type="ARBA" id="ARBA00023163"/>
    </source>
</evidence>
<protein>
    <submittedName>
        <fullName evidence="9">(wild Malaysian banana) hypothetical protein</fullName>
    </submittedName>
</protein>
<dbReference type="SMART" id="SM00338">
    <property type="entry name" value="BRLZ"/>
    <property type="match status" value="1"/>
</dbReference>
<dbReference type="GO" id="GO:0005634">
    <property type="term" value="C:nucleus"/>
    <property type="evidence" value="ECO:0007669"/>
    <property type="project" value="UniProtKB-SubCell"/>
</dbReference>
<proteinExistence type="predicted"/>
<dbReference type="CDD" id="cd14707">
    <property type="entry name" value="bZIP_plant_BZIP46"/>
    <property type="match status" value="1"/>
</dbReference>
<reference evidence="9" key="1">
    <citation type="submission" date="2021-03" db="EMBL/GenBank/DDBJ databases">
        <authorList>
            <consortium name="Genoscope - CEA"/>
            <person name="William W."/>
        </authorList>
    </citation>
    <scope>NUCLEOTIDE SEQUENCE</scope>
    <source>
        <strain evidence="9">Doubled-haploid Pahang</strain>
    </source>
</reference>
<feature type="compositionally biased region" description="Basic residues" evidence="7">
    <location>
        <begin position="190"/>
        <end position="199"/>
    </location>
</feature>
<dbReference type="KEGG" id="mus:103987940"/>
<keyword evidence="2" id="KW-0938">Abscisic acid signaling pathway</keyword>
<keyword evidence="4" id="KW-0238">DNA-binding</keyword>
<evidence type="ECO:0000259" key="8">
    <source>
        <dbReference type="PROSITE" id="PS50217"/>
    </source>
</evidence>
<dbReference type="GO" id="GO:0003700">
    <property type="term" value="F:DNA-binding transcription factor activity"/>
    <property type="evidence" value="ECO:0007669"/>
    <property type="project" value="InterPro"/>
</dbReference>
<evidence type="ECO:0000313" key="9">
    <source>
        <dbReference type="EMBL" id="CAG1846552.1"/>
    </source>
</evidence>
<gene>
    <name evidence="9" type="ORF">GSMUA_163470.1</name>
</gene>
<dbReference type="FunFam" id="1.20.5.170:FF:000036">
    <property type="entry name" value="ABSCISIC ACID-INSENSITIVE 5-like protein 2"/>
    <property type="match status" value="1"/>
</dbReference>
<feature type="compositionally biased region" description="Polar residues" evidence="7">
    <location>
        <begin position="94"/>
        <end position="111"/>
    </location>
</feature>
<dbReference type="GO" id="GO:0009738">
    <property type="term" value="P:abscisic acid-activated signaling pathway"/>
    <property type="evidence" value="ECO:0007669"/>
    <property type="project" value="UniProtKB-KW"/>
</dbReference>
<dbReference type="PROSITE" id="PS50217">
    <property type="entry name" value="BZIP"/>
    <property type="match status" value="1"/>
</dbReference>
<dbReference type="GO" id="GO:0045893">
    <property type="term" value="P:positive regulation of DNA-templated transcription"/>
    <property type="evidence" value="ECO:0007669"/>
    <property type="project" value="InterPro"/>
</dbReference>
<keyword evidence="5" id="KW-0804">Transcription</keyword>
<feature type="compositionally biased region" description="Basic and acidic residues" evidence="7">
    <location>
        <begin position="173"/>
        <end position="185"/>
    </location>
</feature>
<dbReference type="SUPFAM" id="SSF57959">
    <property type="entry name" value="Leucine zipper domain"/>
    <property type="match status" value="1"/>
</dbReference>
<dbReference type="Gene3D" id="1.20.5.170">
    <property type="match status" value="1"/>
</dbReference>
<dbReference type="Pfam" id="PF00170">
    <property type="entry name" value="bZIP_1"/>
    <property type="match status" value="1"/>
</dbReference>
<dbReference type="OrthoDB" id="644067at2759"/>
<name>A0A8D7FAC2_MUSAM</name>
<dbReference type="PROSITE" id="PS00036">
    <property type="entry name" value="BZIP_BASIC"/>
    <property type="match status" value="1"/>
</dbReference>
<dbReference type="PANTHER" id="PTHR22952">
    <property type="entry name" value="CAMP-RESPONSE ELEMENT BINDING PROTEIN-RELATED"/>
    <property type="match status" value="1"/>
</dbReference>
<dbReference type="InterPro" id="IPR004827">
    <property type="entry name" value="bZIP"/>
</dbReference>
<dbReference type="InterPro" id="IPR046347">
    <property type="entry name" value="bZIP_sf"/>
</dbReference>
<sequence length="199" mass="22911">MNRAMMETDRGCGCGCEGSIPAPHAVNRTTADEVWRDIRQRRRKESREQQPALGEMILEDFLVNAEVGAEDSCIAFMPREHWLQHRHCDHHHQQLQASALASDNPATSDPQTPGRKRAAGGEVSEKTAERRHKRLIKNRESAARSRARKQAYTNELENKISLLQEENERLKKQKELESAIHEPQPETKYQLRRTRSVPF</sequence>
<feature type="region of interest" description="Disordered" evidence="7">
    <location>
        <begin position="93"/>
        <end position="151"/>
    </location>
</feature>
<keyword evidence="3" id="KW-0805">Transcription regulation</keyword>